<evidence type="ECO:0000256" key="5">
    <source>
        <dbReference type="ARBA" id="ARBA00022490"/>
    </source>
</evidence>
<dbReference type="Proteomes" id="UP000695026">
    <property type="component" value="Unplaced"/>
</dbReference>
<evidence type="ECO:0000256" key="11">
    <source>
        <dbReference type="ARBA" id="ARBA00023306"/>
    </source>
</evidence>
<comment type="subcellular location">
    <subcellularLocation>
        <location evidence="2">Chromosome</location>
        <location evidence="2">Centromere</location>
        <location evidence="2">Kinetochore</location>
    </subcellularLocation>
    <subcellularLocation>
        <location evidence="1">Cytoplasm</location>
        <location evidence="1">Cytoskeleton</location>
        <location evidence="1">Spindle</location>
    </subcellularLocation>
</comment>
<keyword evidence="9" id="KW-0995">Kinetochore</keyword>
<name>A0A9F5IYU8_PYTBI</name>
<evidence type="ECO:0000256" key="7">
    <source>
        <dbReference type="ARBA" id="ARBA00022701"/>
    </source>
</evidence>
<dbReference type="GO" id="GO:0051301">
    <property type="term" value="P:cell division"/>
    <property type="evidence" value="ECO:0007669"/>
    <property type="project" value="UniProtKB-KW"/>
</dbReference>
<accession>A0A9F5IYU8</accession>
<dbReference type="CTD" id="221150"/>
<evidence type="ECO:0000256" key="8">
    <source>
        <dbReference type="ARBA" id="ARBA00022776"/>
    </source>
</evidence>
<sequence>MDVTGTFFNKLRTLAVTLEKQAEQLKQFFLGEDGEFEDNSPMRYLHELYSEVRTLKGDADNILHMSSSERDATYDFIKASKVLMKRNATDLGKITDLFQKYGYKPLIGKNEAIKDEAEINPGSTISDQIEPKPLDFPGKSSGSHSPLQIPQLSDFGLSKYALPSSSDTVHIPHTQKEETKVDESEYLSPKVEHFRIHGRDLSVNDETTNLIEDQTIFLLNNARKNRSAAAMVSNKNMAAPKQPDKVCDYDCMASPAAPEFCTPGVKIPCRKTTVLSESPENNNLDVLKHTTEIPLLDTKSLQIQPTHVSATKILPENNLIQGTVLPVLHSDKYLECIEEPPPAISEYENLFSSPLPPPEITVIPKQLLQILSKYNPNIEVPRSAEKGTKEGSASQFEKEQFLCIDNKENRKYKKSKANSQQVLGLDSGYIA</sequence>
<dbReference type="AlphaFoldDB" id="A0A9F5IYU8"/>
<keyword evidence="6" id="KW-0132">Cell division</keyword>
<gene>
    <name evidence="15" type="primary">SKA3</name>
</gene>
<evidence type="ECO:0000256" key="4">
    <source>
        <dbReference type="ARBA" id="ARBA00022454"/>
    </source>
</evidence>
<organism evidence="14 15">
    <name type="scientific">Python bivittatus</name>
    <name type="common">Burmese python</name>
    <name type="synonym">Python molurus bivittatus</name>
    <dbReference type="NCBI Taxonomy" id="176946"/>
    <lineage>
        <taxon>Eukaryota</taxon>
        <taxon>Metazoa</taxon>
        <taxon>Chordata</taxon>
        <taxon>Craniata</taxon>
        <taxon>Vertebrata</taxon>
        <taxon>Euteleostomi</taxon>
        <taxon>Lepidosauria</taxon>
        <taxon>Squamata</taxon>
        <taxon>Bifurcata</taxon>
        <taxon>Unidentata</taxon>
        <taxon>Episquamata</taxon>
        <taxon>Toxicofera</taxon>
        <taxon>Serpentes</taxon>
        <taxon>Henophidia</taxon>
        <taxon>Pythonidae</taxon>
        <taxon>Python</taxon>
    </lineage>
</organism>
<dbReference type="OrthoDB" id="5987638at2759"/>
<dbReference type="PANTHER" id="PTHR48118:SF1">
    <property type="entry name" value="SPINDLE AND KINETOCHORE-ASSOCIATED PROTEIN 3"/>
    <property type="match status" value="1"/>
</dbReference>
<keyword evidence="8" id="KW-0498">Mitosis</keyword>
<evidence type="ECO:0000256" key="6">
    <source>
        <dbReference type="ARBA" id="ARBA00022618"/>
    </source>
</evidence>
<dbReference type="GO" id="GO:0005876">
    <property type="term" value="C:spindle microtubule"/>
    <property type="evidence" value="ECO:0007669"/>
    <property type="project" value="TreeGrafter"/>
</dbReference>
<reference evidence="15" key="1">
    <citation type="submission" date="2025-08" db="UniProtKB">
        <authorList>
            <consortium name="RefSeq"/>
        </authorList>
    </citation>
    <scope>IDENTIFICATION</scope>
    <source>
        <tissue evidence="15">Liver</tissue>
    </source>
</reference>
<proteinExistence type="inferred from homology"/>
<keyword evidence="7" id="KW-0493">Microtubule</keyword>
<dbReference type="GO" id="GO:0007059">
    <property type="term" value="P:chromosome segregation"/>
    <property type="evidence" value="ECO:0007669"/>
    <property type="project" value="InterPro"/>
</dbReference>
<dbReference type="GO" id="GO:0000940">
    <property type="term" value="C:outer kinetochore"/>
    <property type="evidence" value="ECO:0007669"/>
    <property type="project" value="InterPro"/>
</dbReference>
<keyword evidence="12" id="KW-0137">Centromere</keyword>
<evidence type="ECO:0000256" key="2">
    <source>
        <dbReference type="ARBA" id="ARBA00004629"/>
    </source>
</evidence>
<dbReference type="InterPro" id="IPR033341">
    <property type="entry name" value="SKA3"/>
</dbReference>
<evidence type="ECO:0000313" key="14">
    <source>
        <dbReference type="Proteomes" id="UP000695026"/>
    </source>
</evidence>
<dbReference type="OMA" id="LMKKNSM"/>
<keyword evidence="5" id="KW-0963">Cytoplasm</keyword>
<evidence type="ECO:0000256" key="13">
    <source>
        <dbReference type="SAM" id="MobiDB-lite"/>
    </source>
</evidence>
<keyword evidence="4" id="KW-0158">Chromosome</keyword>
<keyword evidence="10" id="KW-0206">Cytoskeleton</keyword>
<keyword evidence="11" id="KW-0131">Cell cycle</keyword>
<dbReference type="GO" id="GO:0000278">
    <property type="term" value="P:mitotic cell cycle"/>
    <property type="evidence" value="ECO:0007669"/>
    <property type="project" value="TreeGrafter"/>
</dbReference>
<evidence type="ECO:0000256" key="1">
    <source>
        <dbReference type="ARBA" id="ARBA00004186"/>
    </source>
</evidence>
<protein>
    <submittedName>
        <fullName evidence="15">Spindle and kinetochore-associated protein 3 isoform X1</fullName>
    </submittedName>
</protein>
<evidence type="ECO:0000256" key="3">
    <source>
        <dbReference type="ARBA" id="ARBA00007716"/>
    </source>
</evidence>
<keyword evidence="14" id="KW-1185">Reference proteome</keyword>
<evidence type="ECO:0000256" key="12">
    <source>
        <dbReference type="ARBA" id="ARBA00023328"/>
    </source>
</evidence>
<comment type="similarity">
    <text evidence="3">Belongs to the SKA3 family.</text>
</comment>
<dbReference type="GeneID" id="103067006"/>
<dbReference type="PANTHER" id="PTHR48118">
    <property type="entry name" value="SPINDLE AND KINETOCHORE-ASSOCIATED PROTEIN 3"/>
    <property type="match status" value="1"/>
</dbReference>
<dbReference type="Gene3D" id="6.10.250.1400">
    <property type="match status" value="1"/>
</dbReference>
<evidence type="ECO:0000313" key="15">
    <source>
        <dbReference type="RefSeq" id="XP_025023943.1"/>
    </source>
</evidence>
<evidence type="ECO:0000256" key="10">
    <source>
        <dbReference type="ARBA" id="ARBA00023212"/>
    </source>
</evidence>
<feature type="region of interest" description="Disordered" evidence="13">
    <location>
        <begin position="119"/>
        <end position="147"/>
    </location>
</feature>
<evidence type="ECO:0000256" key="9">
    <source>
        <dbReference type="ARBA" id="ARBA00022838"/>
    </source>
</evidence>
<dbReference type="RefSeq" id="XP_025023943.1">
    <property type="nucleotide sequence ID" value="XM_025168175.1"/>
</dbReference>